<dbReference type="InterPro" id="IPR004154">
    <property type="entry name" value="Anticodon-bd"/>
</dbReference>
<dbReference type="FunFam" id="3.30.930.10:FF:000019">
    <property type="entry name" value="Threonine--tRNA ligase"/>
    <property type="match status" value="1"/>
</dbReference>
<dbReference type="Gene3D" id="3.30.980.10">
    <property type="entry name" value="Threonyl-trna Synthetase, Chain A, domain 2"/>
    <property type="match status" value="1"/>
</dbReference>
<evidence type="ECO:0000256" key="2">
    <source>
        <dbReference type="ARBA" id="ARBA00008226"/>
    </source>
</evidence>
<organism evidence="16 17">
    <name type="scientific">Crucibulum laeve</name>
    <dbReference type="NCBI Taxonomy" id="68775"/>
    <lineage>
        <taxon>Eukaryota</taxon>
        <taxon>Fungi</taxon>
        <taxon>Dikarya</taxon>
        <taxon>Basidiomycota</taxon>
        <taxon>Agaricomycotina</taxon>
        <taxon>Agaricomycetes</taxon>
        <taxon>Agaricomycetidae</taxon>
        <taxon>Agaricales</taxon>
        <taxon>Agaricineae</taxon>
        <taxon>Nidulariaceae</taxon>
        <taxon>Crucibulum</taxon>
    </lineage>
</organism>
<dbReference type="Pfam" id="PF00587">
    <property type="entry name" value="tRNA-synt_2b"/>
    <property type="match status" value="1"/>
</dbReference>
<comment type="similarity">
    <text evidence="2">Belongs to the class-II aminoacyl-tRNA synthetase family.</text>
</comment>
<dbReference type="Pfam" id="PF07973">
    <property type="entry name" value="tRNA_SAD"/>
    <property type="match status" value="1"/>
</dbReference>
<dbReference type="InterPro" id="IPR002320">
    <property type="entry name" value="Thr-tRNA-ligase_IIa"/>
</dbReference>
<proteinExistence type="inferred from homology"/>
<dbReference type="CDD" id="cd01667">
    <property type="entry name" value="TGS_ThrRS"/>
    <property type="match status" value="1"/>
</dbReference>
<dbReference type="GO" id="GO:0004829">
    <property type="term" value="F:threonine-tRNA ligase activity"/>
    <property type="evidence" value="ECO:0007669"/>
    <property type="project" value="UniProtKB-EC"/>
</dbReference>
<evidence type="ECO:0000256" key="3">
    <source>
        <dbReference type="ARBA" id="ARBA00013163"/>
    </source>
</evidence>
<dbReference type="InterPro" id="IPR033728">
    <property type="entry name" value="ThrRS_core"/>
</dbReference>
<dbReference type="GO" id="GO:0006435">
    <property type="term" value="P:threonyl-tRNA aminoacylation"/>
    <property type="evidence" value="ECO:0007669"/>
    <property type="project" value="InterPro"/>
</dbReference>
<dbReference type="GO" id="GO:0005524">
    <property type="term" value="F:ATP binding"/>
    <property type="evidence" value="ECO:0007669"/>
    <property type="project" value="UniProtKB-KW"/>
</dbReference>
<dbReference type="Gene3D" id="3.30.930.10">
    <property type="entry name" value="Bira Bifunctional Protein, Domain 2"/>
    <property type="match status" value="1"/>
</dbReference>
<reference evidence="16 17" key="1">
    <citation type="journal article" date="2019" name="Nat. Ecol. Evol.">
        <title>Megaphylogeny resolves global patterns of mushroom evolution.</title>
        <authorList>
            <person name="Varga T."/>
            <person name="Krizsan K."/>
            <person name="Foldi C."/>
            <person name="Dima B."/>
            <person name="Sanchez-Garcia M."/>
            <person name="Sanchez-Ramirez S."/>
            <person name="Szollosi G.J."/>
            <person name="Szarkandi J.G."/>
            <person name="Papp V."/>
            <person name="Albert L."/>
            <person name="Andreopoulos W."/>
            <person name="Angelini C."/>
            <person name="Antonin V."/>
            <person name="Barry K.W."/>
            <person name="Bougher N.L."/>
            <person name="Buchanan P."/>
            <person name="Buyck B."/>
            <person name="Bense V."/>
            <person name="Catcheside P."/>
            <person name="Chovatia M."/>
            <person name="Cooper J."/>
            <person name="Damon W."/>
            <person name="Desjardin D."/>
            <person name="Finy P."/>
            <person name="Geml J."/>
            <person name="Haridas S."/>
            <person name="Hughes K."/>
            <person name="Justo A."/>
            <person name="Karasinski D."/>
            <person name="Kautmanova I."/>
            <person name="Kiss B."/>
            <person name="Kocsube S."/>
            <person name="Kotiranta H."/>
            <person name="LaButti K.M."/>
            <person name="Lechner B.E."/>
            <person name="Liimatainen K."/>
            <person name="Lipzen A."/>
            <person name="Lukacs Z."/>
            <person name="Mihaltcheva S."/>
            <person name="Morgado L.N."/>
            <person name="Niskanen T."/>
            <person name="Noordeloos M.E."/>
            <person name="Ohm R.A."/>
            <person name="Ortiz-Santana B."/>
            <person name="Ovrebo C."/>
            <person name="Racz N."/>
            <person name="Riley R."/>
            <person name="Savchenko A."/>
            <person name="Shiryaev A."/>
            <person name="Soop K."/>
            <person name="Spirin V."/>
            <person name="Szebenyi C."/>
            <person name="Tomsovsky M."/>
            <person name="Tulloss R.E."/>
            <person name="Uehling J."/>
            <person name="Grigoriev I.V."/>
            <person name="Vagvolgyi C."/>
            <person name="Papp T."/>
            <person name="Martin F.M."/>
            <person name="Miettinen O."/>
            <person name="Hibbett D.S."/>
            <person name="Nagy L.G."/>
        </authorList>
    </citation>
    <scope>NUCLEOTIDE SEQUENCE [LARGE SCALE GENOMIC DNA]</scope>
    <source>
        <strain evidence="16 17">CBS 166.37</strain>
    </source>
</reference>
<dbReference type="CDD" id="cd00771">
    <property type="entry name" value="ThrRS_core"/>
    <property type="match status" value="1"/>
</dbReference>
<evidence type="ECO:0000313" key="17">
    <source>
        <dbReference type="Proteomes" id="UP000308652"/>
    </source>
</evidence>
<evidence type="ECO:0000256" key="4">
    <source>
        <dbReference type="ARBA" id="ARBA00022490"/>
    </source>
</evidence>
<evidence type="ECO:0000256" key="1">
    <source>
        <dbReference type="ARBA" id="ARBA00004496"/>
    </source>
</evidence>
<dbReference type="PANTHER" id="PTHR11451">
    <property type="entry name" value="THREONINE-TRNA LIGASE"/>
    <property type="match status" value="1"/>
</dbReference>
<dbReference type="InterPro" id="IPR012947">
    <property type="entry name" value="tRNA_SAD"/>
</dbReference>
<keyword evidence="5" id="KW-0436">Ligase</keyword>
<feature type="domain" description="Aminoacyl-transfer RNA synthetases class-II family profile" evidence="14">
    <location>
        <begin position="395"/>
        <end position="667"/>
    </location>
</feature>
<feature type="compositionally biased region" description="Basic and acidic residues" evidence="13">
    <location>
        <begin position="71"/>
        <end position="87"/>
    </location>
</feature>
<dbReference type="PRINTS" id="PR01047">
    <property type="entry name" value="TRNASYNTHTHR"/>
</dbReference>
<dbReference type="InterPro" id="IPR045864">
    <property type="entry name" value="aa-tRNA-synth_II/BPL/LPL"/>
</dbReference>
<evidence type="ECO:0000256" key="8">
    <source>
        <dbReference type="ARBA" id="ARBA00022917"/>
    </source>
</evidence>
<dbReference type="InterPro" id="IPR018163">
    <property type="entry name" value="Thr/Ala-tRNA-synth_IIc_edit"/>
</dbReference>
<dbReference type="EC" id="6.1.1.3" evidence="3"/>
<evidence type="ECO:0000256" key="7">
    <source>
        <dbReference type="ARBA" id="ARBA00022840"/>
    </source>
</evidence>
<dbReference type="InterPro" id="IPR047246">
    <property type="entry name" value="ThrRS_anticodon"/>
</dbReference>
<dbReference type="STRING" id="68775.A0A5C3LF54"/>
<dbReference type="InterPro" id="IPR012676">
    <property type="entry name" value="TGS-like"/>
</dbReference>
<accession>A0A5C3LF54</accession>
<dbReference type="AlphaFoldDB" id="A0A5C3LF54"/>
<gene>
    <name evidence="16" type="ORF">BDQ12DRAFT_694032</name>
</gene>
<feature type="domain" description="TGS" evidence="15">
    <location>
        <begin position="129"/>
        <end position="191"/>
    </location>
</feature>
<evidence type="ECO:0000259" key="15">
    <source>
        <dbReference type="PROSITE" id="PS51880"/>
    </source>
</evidence>
<protein>
    <recommendedName>
        <fullName evidence="12">Probable threonine--tRNA ligase, cytoplasmic</fullName>
        <ecNumber evidence="3">6.1.1.3</ecNumber>
    </recommendedName>
    <alternativeName>
        <fullName evidence="10">Threonyl-tRNA synthetase</fullName>
    </alternativeName>
</protein>
<evidence type="ECO:0000256" key="6">
    <source>
        <dbReference type="ARBA" id="ARBA00022741"/>
    </source>
</evidence>
<keyword evidence="7" id="KW-0067">ATP-binding</keyword>
<dbReference type="InterPro" id="IPR004095">
    <property type="entry name" value="TGS"/>
</dbReference>
<dbReference type="PROSITE" id="PS50862">
    <property type="entry name" value="AA_TRNA_LIGASE_II"/>
    <property type="match status" value="1"/>
</dbReference>
<dbReference type="EMBL" id="ML213742">
    <property type="protein sequence ID" value="TFK31497.1"/>
    <property type="molecule type" value="Genomic_DNA"/>
</dbReference>
<dbReference type="Proteomes" id="UP000308652">
    <property type="component" value="Unassembled WGS sequence"/>
</dbReference>
<dbReference type="SUPFAM" id="SSF55681">
    <property type="entry name" value="Class II aaRS and biotin synthetases"/>
    <property type="match status" value="1"/>
</dbReference>
<evidence type="ECO:0000256" key="12">
    <source>
        <dbReference type="ARBA" id="ARBA00072369"/>
    </source>
</evidence>
<dbReference type="Gene3D" id="3.10.20.30">
    <property type="match status" value="1"/>
</dbReference>
<dbReference type="PROSITE" id="PS51880">
    <property type="entry name" value="TGS"/>
    <property type="match status" value="1"/>
</dbReference>
<dbReference type="PANTHER" id="PTHR11451:SF46">
    <property type="entry name" value="THREONINE--TRNA LIGASE"/>
    <property type="match status" value="1"/>
</dbReference>
<dbReference type="CDD" id="cd00860">
    <property type="entry name" value="ThrRS_anticodon"/>
    <property type="match status" value="1"/>
</dbReference>
<evidence type="ECO:0000256" key="5">
    <source>
        <dbReference type="ARBA" id="ARBA00022598"/>
    </source>
</evidence>
<comment type="subcellular location">
    <subcellularLocation>
        <location evidence="1">Cytoplasm</location>
    </subcellularLocation>
</comment>
<keyword evidence="4" id="KW-0963">Cytoplasm</keyword>
<dbReference type="GO" id="GO:0005739">
    <property type="term" value="C:mitochondrion"/>
    <property type="evidence" value="ECO:0007669"/>
    <property type="project" value="TreeGrafter"/>
</dbReference>
<dbReference type="InterPro" id="IPR036621">
    <property type="entry name" value="Anticodon-bd_dom_sf"/>
</dbReference>
<keyword evidence="17" id="KW-1185">Reference proteome</keyword>
<evidence type="ECO:0000256" key="13">
    <source>
        <dbReference type="SAM" id="MobiDB-lite"/>
    </source>
</evidence>
<evidence type="ECO:0000256" key="10">
    <source>
        <dbReference type="ARBA" id="ARBA00031900"/>
    </source>
</evidence>
<evidence type="ECO:0000256" key="11">
    <source>
        <dbReference type="ARBA" id="ARBA00049515"/>
    </source>
</evidence>
<dbReference type="SUPFAM" id="SSF81271">
    <property type="entry name" value="TGS-like"/>
    <property type="match status" value="1"/>
</dbReference>
<comment type="catalytic activity">
    <reaction evidence="11">
        <text>tRNA(Thr) + L-threonine + ATP = L-threonyl-tRNA(Thr) + AMP + diphosphate + H(+)</text>
        <dbReference type="Rhea" id="RHEA:24624"/>
        <dbReference type="Rhea" id="RHEA-COMP:9670"/>
        <dbReference type="Rhea" id="RHEA-COMP:9704"/>
        <dbReference type="ChEBI" id="CHEBI:15378"/>
        <dbReference type="ChEBI" id="CHEBI:30616"/>
        <dbReference type="ChEBI" id="CHEBI:33019"/>
        <dbReference type="ChEBI" id="CHEBI:57926"/>
        <dbReference type="ChEBI" id="CHEBI:78442"/>
        <dbReference type="ChEBI" id="CHEBI:78534"/>
        <dbReference type="ChEBI" id="CHEBI:456215"/>
        <dbReference type="EC" id="6.1.1.3"/>
    </reaction>
</comment>
<dbReference type="FunFam" id="3.10.20.30:FF:000006">
    <property type="entry name" value="Threonine--tRNA ligase, cytoplasmic"/>
    <property type="match status" value="1"/>
</dbReference>
<dbReference type="NCBIfam" id="TIGR00418">
    <property type="entry name" value="thrS"/>
    <property type="match status" value="1"/>
</dbReference>
<dbReference type="FunFam" id="3.30.980.10:FF:000005">
    <property type="entry name" value="Threonyl-tRNA synthetase, mitochondrial"/>
    <property type="match status" value="1"/>
</dbReference>
<dbReference type="OrthoDB" id="5423599at2759"/>
<sequence>MVAQKLLSRIQPLLPRINRTRLSPCHVPSFLPVHRASYLSVSHSRSFAMATPHPVASTSQPAQIPALQSPHADDVKKPKESKKKDAKAAAGTGFPLELEPAPAFFDHRIKIFEELKAEYDEFVKAQPREEITVTLPDGSERKAKSWETSPMDVAKEVSKSLSERIVIAKVDGQLWDLERPLEKSCSLELLDFENEEGKKVFWHSSAHVLGEASERHYGCHLCLGPPTDDGFFYEMATDRPVTNADYPALEKVSESAIKEKQKFERLVVSKEKLLEMFNYNKYKQYLIQTKVPDGTSTTVYRCGPMVDLCVGPHIPHTGKIKAFMITKNSASYFLGDKDNDSLQRIYGISFPDKKQLTEYKAFLAEAAKRDHRKIGKDQELFFFNDLSPGSCFFLPHGTRIYNSLIELMRSEYYKRGYQEVISPNIYNSKLWETSGHWQNYTDGMFVLDIEKEKWALKPMNCPGHCLIFDSRDRSYKELPIRMAEFGIIHRNEASGALTGLTRVRRFVQDDTHVFCMPSQLEDELSALFDFMQHVYGLFGFEFRLELSTRPDNYLGTVETWDEAEAQLKKALEKQYPGQWDINPGDGAFYGPKIDITIRDALRRSFQCATIQLDFQLPERFNLKYRGPDDALNLDKPPSRPVIIHRAILGSIERFMAIITEHFAGKWPFWLSPRQILVIPVAAPYKEYAAEISDRLTGLGLFADVDNGENTLPKKIRNGEIAQYNFILVVGQEEIDARSVNVRNRDDVGTKAKGEMVPLDEIVDNLVALKKSRSLDNKLV</sequence>
<dbReference type="InterPro" id="IPR006195">
    <property type="entry name" value="aa-tRNA-synth_II"/>
</dbReference>
<dbReference type="SUPFAM" id="SSF52954">
    <property type="entry name" value="Class II aaRS ABD-related"/>
    <property type="match status" value="1"/>
</dbReference>
<dbReference type="SMART" id="SM00863">
    <property type="entry name" value="tRNA_SAD"/>
    <property type="match status" value="1"/>
</dbReference>
<dbReference type="Pfam" id="PF02824">
    <property type="entry name" value="TGS"/>
    <property type="match status" value="1"/>
</dbReference>
<dbReference type="HAMAP" id="MF_00184">
    <property type="entry name" value="Thr_tRNA_synth"/>
    <property type="match status" value="1"/>
</dbReference>
<keyword evidence="8" id="KW-0648">Protein biosynthesis</keyword>
<dbReference type="Pfam" id="PF03129">
    <property type="entry name" value="HGTP_anticodon"/>
    <property type="match status" value="1"/>
</dbReference>
<dbReference type="SUPFAM" id="SSF55186">
    <property type="entry name" value="ThrRS/AlaRS common domain"/>
    <property type="match status" value="1"/>
</dbReference>
<evidence type="ECO:0000313" key="16">
    <source>
        <dbReference type="EMBL" id="TFK31497.1"/>
    </source>
</evidence>
<keyword evidence="9" id="KW-0030">Aminoacyl-tRNA synthetase</keyword>
<evidence type="ECO:0000256" key="9">
    <source>
        <dbReference type="ARBA" id="ARBA00023146"/>
    </source>
</evidence>
<name>A0A5C3LF54_9AGAR</name>
<dbReference type="InterPro" id="IPR012675">
    <property type="entry name" value="Beta-grasp_dom_sf"/>
</dbReference>
<keyword evidence="6" id="KW-0547">Nucleotide-binding</keyword>
<dbReference type="InterPro" id="IPR002314">
    <property type="entry name" value="aa-tRNA-synt_IIb"/>
</dbReference>
<dbReference type="Gene3D" id="3.40.50.800">
    <property type="entry name" value="Anticodon-binding domain"/>
    <property type="match status" value="1"/>
</dbReference>
<evidence type="ECO:0000259" key="14">
    <source>
        <dbReference type="PROSITE" id="PS50862"/>
    </source>
</evidence>
<feature type="region of interest" description="Disordered" evidence="13">
    <location>
        <begin position="52"/>
        <end position="91"/>
    </location>
</feature>